<organism evidence="2 3">
    <name type="scientific">Nocardia neocaledoniensis</name>
    <dbReference type="NCBI Taxonomy" id="236511"/>
    <lineage>
        <taxon>Bacteria</taxon>
        <taxon>Bacillati</taxon>
        <taxon>Actinomycetota</taxon>
        <taxon>Actinomycetes</taxon>
        <taxon>Mycobacteriales</taxon>
        <taxon>Nocardiaceae</taxon>
        <taxon>Nocardia</taxon>
    </lineage>
</organism>
<accession>A0A317N3N9</accession>
<protein>
    <submittedName>
        <fullName evidence="2">Uncharacterized protein</fullName>
    </submittedName>
</protein>
<evidence type="ECO:0000313" key="3">
    <source>
        <dbReference type="Proteomes" id="UP000246410"/>
    </source>
</evidence>
<reference evidence="2 3" key="1">
    <citation type="submission" date="2018-05" db="EMBL/GenBank/DDBJ databases">
        <title>Genomic Encyclopedia of Type Strains, Phase IV (KMG-IV): sequencing the most valuable type-strain genomes for metagenomic binning, comparative biology and taxonomic classification.</title>
        <authorList>
            <person name="Goeker M."/>
        </authorList>
    </citation>
    <scope>NUCLEOTIDE SEQUENCE [LARGE SCALE GENOMIC DNA]</scope>
    <source>
        <strain evidence="2 3">DSM 44717</strain>
    </source>
</reference>
<name>A0A317N3N9_9NOCA</name>
<keyword evidence="1" id="KW-0472">Membrane</keyword>
<dbReference type="Proteomes" id="UP000246410">
    <property type="component" value="Unassembled WGS sequence"/>
</dbReference>
<gene>
    <name evidence="2" type="ORF">DFR69_11531</name>
</gene>
<evidence type="ECO:0000313" key="2">
    <source>
        <dbReference type="EMBL" id="PWV69804.1"/>
    </source>
</evidence>
<keyword evidence="1" id="KW-1133">Transmembrane helix</keyword>
<feature type="transmembrane region" description="Helical" evidence="1">
    <location>
        <begin position="68"/>
        <end position="90"/>
    </location>
</feature>
<comment type="caution">
    <text evidence="2">The sequence shown here is derived from an EMBL/GenBank/DDBJ whole genome shotgun (WGS) entry which is preliminary data.</text>
</comment>
<proteinExistence type="predicted"/>
<dbReference type="AlphaFoldDB" id="A0A317N3N9"/>
<evidence type="ECO:0000256" key="1">
    <source>
        <dbReference type="SAM" id="Phobius"/>
    </source>
</evidence>
<feature type="transmembrane region" description="Helical" evidence="1">
    <location>
        <begin position="36"/>
        <end position="56"/>
    </location>
</feature>
<sequence length="98" mass="10461">MVMSSIYFEPKSKLSVTGRERRDAATSDADASMAPLAMPGLIIGLLLVGLGLAALVRLGDWVGDYGPVLVGLAYVMYLGAAGWLLCWSALTVRSLHRH</sequence>
<keyword evidence="3" id="KW-1185">Reference proteome</keyword>
<keyword evidence="1" id="KW-0812">Transmembrane</keyword>
<dbReference type="EMBL" id="QGTL01000015">
    <property type="protein sequence ID" value="PWV69804.1"/>
    <property type="molecule type" value="Genomic_DNA"/>
</dbReference>